<dbReference type="Gene3D" id="1.20.1530.20">
    <property type="match status" value="1"/>
</dbReference>
<keyword evidence="7 8" id="KW-0472">Membrane</keyword>
<dbReference type="RefSeq" id="WP_251810073.1">
    <property type="nucleotide sequence ID" value="NZ_CP101527.1"/>
</dbReference>
<dbReference type="GO" id="GO:0055085">
    <property type="term" value="P:transmembrane transport"/>
    <property type="evidence" value="ECO:0007669"/>
    <property type="project" value="InterPro"/>
</dbReference>
<dbReference type="Proteomes" id="UP001164472">
    <property type="component" value="Chromosome"/>
</dbReference>
<reference evidence="9" key="1">
    <citation type="submission" date="2022-07" db="EMBL/GenBank/DDBJ databases">
        <title>Alkalimarinus sp. nov., isolated from gut of a Alitta virens.</title>
        <authorList>
            <person name="Yang A.I."/>
            <person name="Shin N.-R."/>
        </authorList>
    </citation>
    <scope>NUCLEOTIDE SEQUENCE</scope>
    <source>
        <strain evidence="9">FA028</strain>
    </source>
</reference>
<dbReference type="InterPro" id="IPR038770">
    <property type="entry name" value="Na+/solute_symporter_sf"/>
</dbReference>
<feature type="transmembrane region" description="Helical" evidence="8">
    <location>
        <begin position="6"/>
        <end position="29"/>
    </location>
</feature>
<keyword evidence="3" id="KW-0813">Transport</keyword>
<dbReference type="EMBL" id="CP101527">
    <property type="protein sequence ID" value="UZW74646.1"/>
    <property type="molecule type" value="Genomic_DNA"/>
</dbReference>
<feature type="transmembrane region" description="Helical" evidence="8">
    <location>
        <begin position="131"/>
        <end position="156"/>
    </location>
</feature>
<dbReference type="Pfam" id="PF03547">
    <property type="entry name" value="Mem_trans"/>
    <property type="match status" value="2"/>
</dbReference>
<dbReference type="PANTHER" id="PTHR36838">
    <property type="entry name" value="AUXIN EFFLUX CARRIER FAMILY PROTEIN"/>
    <property type="match status" value="1"/>
</dbReference>
<comment type="similarity">
    <text evidence="2">Belongs to the auxin efflux carrier (TC 2.A.69) family.</text>
</comment>
<accession>A0A9E8KJ52</accession>
<feature type="transmembrane region" description="Helical" evidence="8">
    <location>
        <begin position="72"/>
        <end position="91"/>
    </location>
</feature>
<evidence type="ECO:0000256" key="5">
    <source>
        <dbReference type="ARBA" id="ARBA00022692"/>
    </source>
</evidence>
<name>A0A9E8KJ52_9ALTE</name>
<evidence type="ECO:0000256" key="2">
    <source>
        <dbReference type="ARBA" id="ARBA00010145"/>
    </source>
</evidence>
<comment type="subcellular location">
    <subcellularLocation>
        <location evidence="1">Cell membrane</location>
        <topology evidence="1">Multi-pass membrane protein</topology>
    </subcellularLocation>
</comment>
<feature type="transmembrane region" description="Helical" evidence="8">
    <location>
        <begin position="41"/>
        <end position="60"/>
    </location>
</feature>
<evidence type="ECO:0000256" key="4">
    <source>
        <dbReference type="ARBA" id="ARBA00022475"/>
    </source>
</evidence>
<evidence type="ECO:0000313" key="10">
    <source>
        <dbReference type="Proteomes" id="UP001164472"/>
    </source>
</evidence>
<dbReference type="GO" id="GO:0005886">
    <property type="term" value="C:plasma membrane"/>
    <property type="evidence" value="ECO:0007669"/>
    <property type="project" value="UniProtKB-SubCell"/>
</dbReference>
<evidence type="ECO:0000256" key="7">
    <source>
        <dbReference type="ARBA" id="ARBA00023136"/>
    </source>
</evidence>
<protein>
    <submittedName>
        <fullName evidence="9">AEC family transporter</fullName>
    </submittedName>
</protein>
<keyword evidence="4" id="KW-1003">Cell membrane</keyword>
<dbReference type="AlphaFoldDB" id="A0A9E8KJ52"/>
<evidence type="ECO:0000256" key="8">
    <source>
        <dbReference type="SAM" id="Phobius"/>
    </source>
</evidence>
<evidence type="ECO:0000313" key="9">
    <source>
        <dbReference type="EMBL" id="UZW74646.1"/>
    </source>
</evidence>
<keyword evidence="10" id="KW-1185">Reference proteome</keyword>
<sequence length="318" mass="34282">MSSFLDLLIFTSNVTLPIFIIVFLGWFLRRTDWLTDSFIHAGSKLVFTITLPALLFTKIIESDLSSVFDTRQVVYAMLATVVGFLCTWWLSGAMKMLPENRGVFVQGAFRGNMGIVGLALCMNMYGAEGLAVGSILLAFLTLLYNVLSVFALTLPFNEDQRFNWSSMATDMIKNPLIIAIMLALVLNLLQLTPPAVIMKSGEYFSNMTLPLALLCVGGSINLKTLKDSSRLALGATSLKLVGLPLLFTLGAYLAGFEGVALGTLFLMFASPTATASFVMAKAMRGNAELAATIIALSTVLSLLTVSTGIFLLRALGVA</sequence>
<dbReference type="KEGG" id="asem:NNL22_16745"/>
<evidence type="ECO:0000256" key="3">
    <source>
        <dbReference type="ARBA" id="ARBA00022448"/>
    </source>
</evidence>
<feature type="transmembrane region" description="Helical" evidence="8">
    <location>
        <begin position="243"/>
        <end position="269"/>
    </location>
</feature>
<feature type="transmembrane region" description="Helical" evidence="8">
    <location>
        <begin position="176"/>
        <end position="197"/>
    </location>
</feature>
<keyword evidence="6 8" id="KW-1133">Transmembrane helix</keyword>
<gene>
    <name evidence="9" type="ORF">NNL22_16745</name>
</gene>
<dbReference type="PANTHER" id="PTHR36838:SF4">
    <property type="entry name" value="AUXIN EFFLUX CARRIER FAMILY PROTEIN"/>
    <property type="match status" value="1"/>
</dbReference>
<proteinExistence type="inferred from homology"/>
<evidence type="ECO:0000256" key="1">
    <source>
        <dbReference type="ARBA" id="ARBA00004651"/>
    </source>
</evidence>
<feature type="transmembrane region" description="Helical" evidence="8">
    <location>
        <begin position="289"/>
        <end position="312"/>
    </location>
</feature>
<keyword evidence="5 8" id="KW-0812">Transmembrane</keyword>
<dbReference type="InterPro" id="IPR004776">
    <property type="entry name" value="Mem_transp_PIN-like"/>
</dbReference>
<evidence type="ECO:0000256" key="6">
    <source>
        <dbReference type="ARBA" id="ARBA00022989"/>
    </source>
</evidence>
<organism evidence="9 10">
    <name type="scientific">Alkalimarinus sediminis</name>
    <dbReference type="NCBI Taxonomy" id="1632866"/>
    <lineage>
        <taxon>Bacteria</taxon>
        <taxon>Pseudomonadati</taxon>
        <taxon>Pseudomonadota</taxon>
        <taxon>Gammaproteobacteria</taxon>
        <taxon>Alteromonadales</taxon>
        <taxon>Alteromonadaceae</taxon>
        <taxon>Alkalimarinus</taxon>
    </lineage>
</organism>